<organism evidence="1 2">
    <name type="scientific">Enhygromyxa salina</name>
    <dbReference type="NCBI Taxonomy" id="215803"/>
    <lineage>
        <taxon>Bacteria</taxon>
        <taxon>Pseudomonadati</taxon>
        <taxon>Myxococcota</taxon>
        <taxon>Polyangia</taxon>
        <taxon>Nannocystales</taxon>
        <taxon>Nannocystaceae</taxon>
        <taxon>Enhygromyxa</taxon>
    </lineage>
</organism>
<proteinExistence type="predicted"/>
<sequence>MPRRTRPQQNLALLERLSDANVEFCIIGGVAAVLHGATRMTVDLDIAAPFDHGNLSRLLTAIADLDPRHATRPDLRVSDDPIERLLTFRMLLLETDMGRLDVLREVSPLGPYSALNTIELDVGPRRCKVVDIDDLITIKRSLTRPQDVEVALQLEAVREGLQRDG</sequence>
<dbReference type="RefSeq" id="WP_106088414.1">
    <property type="nucleotide sequence ID" value="NZ_PVNL01000032.1"/>
</dbReference>
<gene>
    <name evidence="1" type="ORF">ENSA7_13700</name>
</gene>
<dbReference type="Gene3D" id="3.30.460.40">
    <property type="match status" value="1"/>
</dbReference>
<dbReference type="EMBL" id="PVNL01000032">
    <property type="protein sequence ID" value="PRQ08971.1"/>
    <property type="molecule type" value="Genomic_DNA"/>
</dbReference>
<evidence type="ECO:0000313" key="2">
    <source>
        <dbReference type="Proteomes" id="UP000238823"/>
    </source>
</evidence>
<evidence type="ECO:0000313" key="1">
    <source>
        <dbReference type="EMBL" id="PRQ08971.1"/>
    </source>
</evidence>
<evidence type="ECO:0008006" key="3">
    <source>
        <dbReference type="Google" id="ProtNLM"/>
    </source>
</evidence>
<name>A0A2S9YV37_9BACT</name>
<dbReference type="SUPFAM" id="SSF81301">
    <property type="entry name" value="Nucleotidyltransferase"/>
    <property type="match status" value="1"/>
</dbReference>
<dbReference type="InterPro" id="IPR043519">
    <property type="entry name" value="NT_sf"/>
</dbReference>
<accession>A0A2S9YV37</accession>
<dbReference type="OrthoDB" id="5520054at2"/>
<dbReference type="AlphaFoldDB" id="A0A2S9YV37"/>
<protein>
    <recommendedName>
        <fullName evidence="3">Nucleotidyl transferase AbiEii toxin, Type IV TA system</fullName>
    </recommendedName>
</protein>
<dbReference type="Proteomes" id="UP000238823">
    <property type="component" value="Unassembled WGS sequence"/>
</dbReference>
<comment type="caution">
    <text evidence="1">The sequence shown here is derived from an EMBL/GenBank/DDBJ whole genome shotgun (WGS) entry which is preliminary data.</text>
</comment>
<reference evidence="1 2" key="1">
    <citation type="submission" date="2018-03" db="EMBL/GenBank/DDBJ databases">
        <title>Draft Genome Sequences of the Obligatory Marine Myxobacteria Enhygromyxa salina SWB007.</title>
        <authorList>
            <person name="Poehlein A."/>
            <person name="Moghaddam J.A."/>
            <person name="Harms H."/>
            <person name="Alanjari M."/>
            <person name="Koenig G.M."/>
            <person name="Daniel R."/>
            <person name="Schaeberle T.F."/>
        </authorList>
    </citation>
    <scope>NUCLEOTIDE SEQUENCE [LARGE SCALE GENOMIC DNA]</scope>
    <source>
        <strain evidence="1 2">SWB007</strain>
    </source>
</reference>